<dbReference type="Pfam" id="PF12680">
    <property type="entry name" value="SnoaL_2"/>
    <property type="match status" value="1"/>
</dbReference>
<organism evidence="2">
    <name type="scientific">uncultured Rubrobacteraceae bacterium</name>
    <dbReference type="NCBI Taxonomy" id="349277"/>
    <lineage>
        <taxon>Bacteria</taxon>
        <taxon>Bacillati</taxon>
        <taxon>Actinomycetota</taxon>
        <taxon>Rubrobacteria</taxon>
        <taxon>Rubrobacterales</taxon>
        <taxon>Rubrobacteraceae</taxon>
        <taxon>environmental samples</taxon>
    </lineage>
</organism>
<reference evidence="2" key="1">
    <citation type="submission" date="2020-02" db="EMBL/GenBank/DDBJ databases">
        <authorList>
            <person name="Meier V. D."/>
        </authorList>
    </citation>
    <scope>NUCLEOTIDE SEQUENCE</scope>
    <source>
        <strain evidence="2">AVDCRST_MAG01</strain>
    </source>
</reference>
<evidence type="ECO:0000313" key="2">
    <source>
        <dbReference type="EMBL" id="CAA9436448.1"/>
    </source>
</evidence>
<name>A0A6J4Q7Y9_9ACTN</name>
<dbReference type="InterPro" id="IPR032710">
    <property type="entry name" value="NTF2-like_dom_sf"/>
</dbReference>
<evidence type="ECO:0000259" key="1">
    <source>
        <dbReference type="Pfam" id="PF12680"/>
    </source>
</evidence>
<dbReference type="SUPFAM" id="SSF54427">
    <property type="entry name" value="NTF2-like"/>
    <property type="match status" value="2"/>
</dbReference>
<sequence>MTTKPLPTPNTTYATPAVAAILEPYFEAKTGQDVEGLMSFYAKERTSHNDAVIGWANLSWEVLRDLFAQYMPTFGDGRSYATQVFGDENSAVVFVTNEAAVFGGDMRAISAVDFQDGKITRFVDYWDARHFGTRAANGMAVPATEFPQTFGEDGLPDRAAPRMRETVDALTGAFAAANADRAAALFADDAVLDDFALRIRVRAKPAITRYLGRAIDTLPYGSGATVRRVLGDGRGGGYEWVNPAGPIPRGITALGLDEDGRIEQLSVVYDAALLDDDELVAAMGRVPDPREE</sequence>
<dbReference type="AlphaFoldDB" id="A0A6J4Q7Y9"/>
<dbReference type="Gene3D" id="3.10.450.50">
    <property type="match status" value="2"/>
</dbReference>
<dbReference type="InterPro" id="IPR037401">
    <property type="entry name" value="SnoaL-like"/>
</dbReference>
<protein>
    <recommendedName>
        <fullName evidence="1">SnoaL-like domain-containing protein</fullName>
    </recommendedName>
</protein>
<feature type="domain" description="SnoaL-like" evidence="1">
    <location>
        <begin position="25"/>
        <end position="121"/>
    </location>
</feature>
<gene>
    <name evidence="2" type="ORF">AVDCRST_MAG01-01-3296</name>
</gene>
<proteinExistence type="predicted"/>
<accession>A0A6J4Q7Y9</accession>
<dbReference type="EMBL" id="CADCUW010000430">
    <property type="protein sequence ID" value="CAA9436448.1"/>
    <property type="molecule type" value="Genomic_DNA"/>
</dbReference>